<dbReference type="InterPro" id="IPR003599">
    <property type="entry name" value="Ig_sub"/>
</dbReference>
<dbReference type="OrthoDB" id="6430706at2759"/>
<evidence type="ECO:0000256" key="2">
    <source>
        <dbReference type="ARBA" id="ARBA00023136"/>
    </source>
</evidence>
<keyword evidence="6" id="KW-1185">Reference proteome</keyword>
<feature type="domain" description="Ig-like" evidence="4">
    <location>
        <begin position="17"/>
        <end position="94"/>
    </location>
</feature>
<dbReference type="SMART" id="SM00409">
    <property type="entry name" value="IG"/>
    <property type="match status" value="3"/>
</dbReference>
<feature type="domain" description="Ig-like" evidence="4">
    <location>
        <begin position="200"/>
        <end position="292"/>
    </location>
</feature>
<dbReference type="Pfam" id="PF13927">
    <property type="entry name" value="Ig_3"/>
    <property type="match status" value="1"/>
</dbReference>
<sequence length="430" mass="48011">MDEDRRRLEGLVGRFSEGRNLRLLCEVEGGKPRPVVTWWRDKRLVDSNFSFVGDGKVARNWLEIGELKRSDFLSVLTCQAANNNVTVAVSRSITLDMNLIPLDVAIQPPRRPLSSGRPVELVCSSSGSRPAAMLTWWKGGEQLLSAKEHQGGHEGTSSSVLPFTPRREDNGAVLSCRAENQFIPGSAIEEGWKLDVFYKPRASLRLGQNLREDDIREGRDVYLECEVDANPPAAEVTWLFEGREVTTNTSAGVIVSSQSLVLQKVHRLRRGRYTCVAMNREGHGTSNEFALRIKYAPVCKPDQKHVYGVSRHESVSVRCELEADPADVTFYWRFNSSSSGKRLDLASYSHALTRSTAVYSPLGEDDFGFLLCWGANEIGKQQRPCNFTVVPAGEWPPPEDPVTLYANELLQRQPEPNWMAAVLGHRNIGS</sequence>
<dbReference type="PANTHER" id="PTHR23278">
    <property type="entry name" value="SIDESTEP PROTEIN"/>
    <property type="match status" value="1"/>
</dbReference>
<protein>
    <recommendedName>
        <fullName evidence="4">Ig-like domain-containing protein</fullName>
    </recommendedName>
</protein>
<name>A0A9J6G1E4_HAELO</name>
<dbReference type="EMBL" id="JABSTR010000004">
    <property type="protein sequence ID" value="KAH9368783.1"/>
    <property type="molecule type" value="Genomic_DNA"/>
</dbReference>
<dbReference type="Pfam" id="PF08205">
    <property type="entry name" value="C2-set_2"/>
    <property type="match status" value="1"/>
</dbReference>
<keyword evidence="3" id="KW-1015">Disulfide bond</keyword>
<dbReference type="GO" id="GO:0016020">
    <property type="term" value="C:membrane"/>
    <property type="evidence" value="ECO:0007669"/>
    <property type="project" value="UniProtKB-SubCell"/>
</dbReference>
<keyword evidence="2" id="KW-0472">Membrane</keyword>
<dbReference type="AlphaFoldDB" id="A0A9J6G1E4"/>
<proteinExistence type="predicted"/>
<organism evidence="5 6">
    <name type="scientific">Haemaphysalis longicornis</name>
    <name type="common">Bush tick</name>
    <dbReference type="NCBI Taxonomy" id="44386"/>
    <lineage>
        <taxon>Eukaryota</taxon>
        <taxon>Metazoa</taxon>
        <taxon>Ecdysozoa</taxon>
        <taxon>Arthropoda</taxon>
        <taxon>Chelicerata</taxon>
        <taxon>Arachnida</taxon>
        <taxon>Acari</taxon>
        <taxon>Parasitiformes</taxon>
        <taxon>Ixodida</taxon>
        <taxon>Ixodoidea</taxon>
        <taxon>Ixodidae</taxon>
        <taxon>Haemaphysalinae</taxon>
        <taxon>Haemaphysalis</taxon>
    </lineage>
</organism>
<dbReference type="PANTHER" id="PTHR23278:SF19">
    <property type="entry name" value="OBSCURIN"/>
    <property type="match status" value="1"/>
</dbReference>
<comment type="caution">
    <text evidence="5">The sequence shown here is derived from an EMBL/GenBank/DDBJ whole genome shotgun (WGS) entry which is preliminary data.</text>
</comment>
<dbReference type="InterPro" id="IPR007110">
    <property type="entry name" value="Ig-like_dom"/>
</dbReference>
<evidence type="ECO:0000313" key="6">
    <source>
        <dbReference type="Proteomes" id="UP000821853"/>
    </source>
</evidence>
<dbReference type="OMA" id="ECVIRAN"/>
<gene>
    <name evidence="5" type="ORF">HPB48_012428</name>
</gene>
<dbReference type="InterPro" id="IPR036179">
    <property type="entry name" value="Ig-like_dom_sf"/>
</dbReference>
<dbReference type="InterPro" id="IPR013162">
    <property type="entry name" value="CD80_C2-set"/>
</dbReference>
<evidence type="ECO:0000256" key="1">
    <source>
        <dbReference type="ARBA" id="ARBA00004167"/>
    </source>
</evidence>
<dbReference type="Proteomes" id="UP000821853">
    <property type="component" value="Chromosome 2"/>
</dbReference>
<dbReference type="VEuPathDB" id="VectorBase:HLOH_051330"/>
<reference evidence="5 6" key="1">
    <citation type="journal article" date="2020" name="Cell">
        <title>Large-Scale Comparative Analyses of Tick Genomes Elucidate Their Genetic Diversity and Vector Capacities.</title>
        <authorList>
            <consortium name="Tick Genome and Microbiome Consortium (TIGMIC)"/>
            <person name="Jia N."/>
            <person name="Wang J."/>
            <person name="Shi W."/>
            <person name="Du L."/>
            <person name="Sun Y."/>
            <person name="Zhan W."/>
            <person name="Jiang J.F."/>
            <person name="Wang Q."/>
            <person name="Zhang B."/>
            <person name="Ji P."/>
            <person name="Bell-Sakyi L."/>
            <person name="Cui X.M."/>
            <person name="Yuan T.T."/>
            <person name="Jiang B.G."/>
            <person name="Yang W.F."/>
            <person name="Lam T.T."/>
            <person name="Chang Q.C."/>
            <person name="Ding S.J."/>
            <person name="Wang X.J."/>
            <person name="Zhu J.G."/>
            <person name="Ruan X.D."/>
            <person name="Zhao L."/>
            <person name="Wei J.T."/>
            <person name="Ye R.Z."/>
            <person name="Que T.C."/>
            <person name="Du C.H."/>
            <person name="Zhou Y.H."/>
            <person name="Cheng J.X."/>
            <person name="Dai P.F."/>
            <person name="Guo W.B."/>
            <person name="Han X.H."/>
            <person name="Huang E.J."/>
            <person name="Li L.F."/>
            <person name="Wei W."/>
            <person name="Gao Y.C."/>
            <person name="Liu J.Z."/>
            <person name="Shao H.Z."/>
            <person name="Wang X."/>
            <person name="Wang C.C."/>
            <person name="Yang T.C."/>
            <person name="Huo Q.B."/>
            <person name="Li W."/>
            <person name="Chen H.Y."/>
            <person name="Chen S.E."/>
            <person name="Zhou L.G."/>
            <person name="Ni X.B."/>
            <person name="Tian J.H."/>
            <person name="Sheng Y."/>
            <person name="Liu T."/>
            <person name="Pan Y.S."/>
            <person name="Xia L.Y."/>
            <person name="Li J."/>
            <person name="Zhao F."/>
            <person name="Cao W.C."/>
        </authorList>
    </citation>
    <scope>NUCLEOTIDE SEQUENCE [LARGE SCALE GENOMIC DNA]</scope>
    <source>
        <strain evidence="5">HaeL-2018</strain>
    </source>
</reference>
<evidence type="ECO:0000256" key="3">
    <source>
        <dbReference type="ARBA" id="ARBA00023157"/>
    </source>
</evidence>
<evidence type="ECO:0000313" key="5">
    <source>
        <dbReference type="EMBL" id="KAH9368783.1"/>
    </source>
</evidence>
<feature type="domain" description="Ig-like" evidence="4">
    <location>
        <begin position="101"/>
        <end position="180"/>
    </location>
</feature>
<evidence type="ECO:0000259" key="4">
    <source>
        <dbReference type="PROSITE" id="PS50835"/>
    </source>
</evidence>
<dbReference type="SUPFAM" id="SSF48726">
    <property type="entry name" value="Immunoglobulin"/>
    <property type="match status" value="4"/>
</dbReference>
<dbReference type="Gene3D" id="2.60.40.10">
    <property type="entry name" value="Immunoglobulins"/>
    <property type="match status" value="4"/>
</dbReference>
<accession>A0A9J6G1E4</accession>
<comment type="subcellular location">
    <subcellularLocation>
        <location evidence="1">Membrane</location>
        <topology evidence="1">Single-pass membrane protein</topology>
    </subcellularLocation>
</comment>
<dbReference type="InterPro" id="IPR013783">
    <property type="entry name" value="Ig-like_fold"/>
</dbReference>
<dbReference type="PROSITE" id="PS50835">
    <property type="entry name" value="IG_LIKE"/>
    <property type="match status" value="3"/>
</dbReference>
<dbReference type="InterPro" id="IPR003598">
    <property type="entry name" value="Ig_sub2"/>
</dbReference>
<dbReference type="SMART" id="SM00408">
    <property type="entry name" value="IGc2"/>
    <property type="match status" value="3"/>
</dbReference>